<dbReference type="InterPro" id="IPR029063">
    <property type="entry name" value="SAM-dependent_MTases_sf"/>
</dbReference>
<evidence type="ECO:0008006" key="4">
    <source>
        <dbReference type="Google" id="ProtNLM"/>
    </source>
</evidence>
<dbReference type="PANTHER" id="PTHR32379:SF1">
    <property type="entry name" value="GUANIDINOACETATE N-METHYLTRANSFERASE"/>
    <property type="match status" value="1"/>
</dbReference>
<dbReference type="Gene3D" id="1.25.40.20">
    <property type="entry name" value="Ankyrin repeat-containing domain"/>
    <property type="match status" value="1"/>
</dbReference>
<dbReference type="Gene3D" id="3.40.50.150">
    <property type="entry name" value="Vaccinia Virus protein VP39"/>
    <property type="match status" value="1"/>
</dbReference>
<evidence type="ECO:0000313" key="3">
    <source>
        <dbReference type="Proteomes" id="UP001213000"/>
    </source>
</evidence>
<dbReference type="InterPro" id="IPR002110">
    <property type="entry name" value="Ankyrin_rpt"/>
</dbReference>
<keyword evidence="3" id="KW-1185">Reference proteome</keyword>
<feature type="repeat" description="ANK" evidence="1">
    <location>
        <begin position="48"/>
        <end position="80"/>
    </location>
</feature>
<keyword evidence="1" id="KW-0040">ANK repeat</keyword>
<dbReference type="PANTHER" id="PTHR32379">
    <property type="entry name" value="GUANIDINOACETATE N-METHYLTRANSFERASE"/>
    <property type="match status" value="1"/>
</dbReference>
<dbReference type="CDD" id="cd02440">
    <property type="entry name" value="AdoMet_MTases"/>
    <property type="match status" value="1"/>
</dbReference>
<dbReference type="Pfam" id="PF12796">
    <property type="entry name" value="Ank_2"/>
    <property type="match status" value="1"/>
</dbReference>
<accession>A0AAD5W0J6</accession>
<dbReference type="SMART" id="SM00248">
    <property type="entry name" value="ANK"/>
    <property type="match status" value="1"/>
</dbReference>
<dbReference type="InterPro" id="IPR036770">
    <property type="entry name" value="Ankyrin_rpt-contain_sf"/>
</dbReference>
<gene>
    <name evidence="2" type="ORF">NP233_g1324</name>
</gene>
<protein>
    <recommendedName>
        <fullName evidence="4">Arginine N-methyltransferase 2</fullName>
    </recommendedName>
</protein>
<dbReference type="SUPFAM" id="SSF48403">
    <property type="entry name" value="Ankyrin repeat"/>
    <property type="match status" value="1"/>
</dbReference>
<dbReference type="GO" id="GO:0005737">
    <property type="term" value="C:cytoplasm"/>
    <property type="evidence" value="ECO:0007669"/>
    <property type="project" value="TreeGrafter"/>
</dbReference>
<sequence length="316" mass="35231">MEETVNASEIAAQLGEQLIETILSYAPIADIQSLVESGAPVWYQSDAEGISPLHAAAFTRNSELVRYLISKGAVWNAVDYLQNTAGDIALSYNDEEIYNAIRNEGIRAELLLNLLSSRGEPDPDPSTNIILREADDTAAGSSANFLSSKLRYTKDETGQDICFVSVDGEDIGVMMGWETPIMMETVQCIYDSLPERDNLRVLNIGFGLGIIDRLFQALPSPPSQHVIIEPHPDVLRYMKDNGWHTKPGVKIFEGKWQDFVEKEDLLGLGGFDVIYTDTFSESYQDLRQFFEHIPNLLSGPHANVQLLQWTRGDECV</sequence>
<dbReference type="InterPro" id="IPR051038">
    <property type="entry name" value="RMT2/GAMT_Mtase"/>
</dbReference>
<proteinExistence type="predicted"/>
<dbReference type="AlphaFoldDB" id="A0AAD5W0J6"/>
<evidence type="ECO:0000256" key="1">
    <source>
        <dbReference type="PROSITE-ProRule" id="PRU00023"/>
    </source>
</evidence>
<comment type="caution">
    <text evidence="2">The sequence shown here is derived from an EMBL/GenBank/DDBJ whole genome shotgun (WGS) entry which is preliminary data.</text>
</comment>
<dbReference type="EMBL" id="JANIEX010000047">
    <property type="protein sequence ID" value="KAJ3575098.1"/>
    <property type="molecule type" value="Genomic_DNA"/>
</dbReference>
<name>A0AAD5W0J6_9AGAR</name>
<evidence type="ECO:0000313" key="2">
    <source>
        <dbReference type="EMBL" id="KAJ3575098.1"/>
    </source>
</evidence>
<reference evidence="2" key="1">
    <citation type="submission" date="2022-07" db="EMBL/GenBank/DDBJ databases">
        <title>Genome Sequence of Leucocoprinus birnbaumii.</title>
        <authorList>
            <person name="Buettner E."/>
        </authorList>
    </citation>
    <scope>NUCLEOTIDE SEQUENCE</scope>
    <source>
        <strain evidence="2">VT141</strain>
    </source>
</reference>
<dbReference type="Proteomes" id="UP001213000">
    <property type="component" value="Unassembled WGS sequence"/>
</dbReference>
<dbReference type="GO" id="GO:0019702">
    <property type="term" value="F:protein arginine N5-methyltransferase activity"/>
    <property type="evidence" value="ECO:0007669"/>
    <property type="project" value="TreeGrafter"/>
</dbReference>
<dbReference type="PROSITE" id="PS50297">
    <property type="entry name" value="ANK_REP_REGION"/>
    <property type="match status" value="1"/>
</dbReference>
<dbReference type="GO" id="GO:0005634">
    <property type="term" value="C:nucleus"/>
    <property type="evidence" value="ECO:0007669"/>
    <property type="project" value="TreeGrafter"/>
</dbReference>
<organism evidence="2 3">
    <name type="scientific">Leucocoprinus birnbaumii</name>
    <dbReference type="NCBI Taxonomy" id="56174"/>
    <lineage>
        <taxon>Eukaryota</taxon>
        <taxon>Fungi</taxon>
        <taxon>Dikarya</taxon>
        <taxon>Basidiomycota</taxon>
        <taxon>Agaricomycotina</taxon>
        <taxon>Agaricomycetes</taxon>
        <taxon>Agaricomycetidae</taxon>
        <taxon>Agaricales</taxon>
        <taxon>Agaricineae</taxon>
        <taxon>Agaricaceae</taxon>
        <taxon>Leucocoprinus</taxon>
    </lineage>
</organism>
<dbReference type="PROSITE" id="PS50088">
    <property type="entry name" value="ANK_REPEAT"/>
    <property type="match status" value="1"/>
</dbReference>
<dbReference type="SUPFAM" id="SSF53335">
    <property type="entry name" value="S-adenosyl-L-methionine-dependent methyltransferases"/>
    <property type="match status" value="1"/>
</dbReference>